<evidence type="ECO:0000313" key="2">
    <source>
        <dbReference type="EMBL" id="KIO01289.1"/>
    </source>
</evidence>
<organism evidence="2 3">
    <name type="scientific">Pisolithus tinctorius Marx 270</name>
    <dbReference type="NCBI Taxonomy" id="870435"/>
    <lineage>
        <taxon>Eukaryota</taxon>
        <taxon>Fungi</taxon>
        <taxon>Dikarya</taxon>
        <taxon>Basidiomycota</taxon>
        <taxon>Agaricomycotina</taxon>
        <taxon>Agaricomycetes</taxon>
        <taxon>Agaricomycetidae</taxon>
        <taxon>Boletales</taxon>
        <taxon>Sclerodermatineae</taxon>
        <taxon>Pisolithaceae</taxon>
        <taxon>Pisolithus</taxon>
    </lineage>
</organism>
<reference evidence="2 3" key="1">
    <citation type="submission" date="2014-04" db="EMBL/GenBank/DDBJ databases">
        <authorList>
            <consortium name="DOE Joint Genome Institute"/>
            <person name="Kuo A."/>
            <person name="Kohler A."/>
            <person name="Costa M.D."/>
            <person name="Nagy L.G."/>
            <person name="Floudas D."/>
            <person name="Copeland A."/>
            <person name="Barry K.W."/>
            <person name="Cichocki N."/>
            <person name="Veneault-Fourrey C."/>
            <person name="LaButti K."/>
            <person name="Lindquist E.A."/>
            <person name="Lipzen A."/>
            <person name="Lundell T."/>
            <person name="Morin E."/>
            <person name="Murat C."/>
            <person name="Sun H."/>
            <person name="Tunlid A."/>
            <person name="Henrissat B."/>
            <person name="Grigoriev I.V."/>
            <person name="Hibbett D.S."/>
            <person name="Martin F."/>
            <person name="Nordberg H.P."/>
            <person name="Cantor M.N."/>
            <person name="Hua S.X."/>
        </authorList>
    </citation>
    <scope>NUCLEOTIDE SEQUENCE [LARGE SCALE GENOMIC DNA]</scope>
    <source>
        <strain evidence="2 3">Marx 270</strain>
    </source>
</reference>
<feature type="coiled-coil region" evidence="1">
    <location>
        <begin position="247"/>
        <end position="274"/>
    </location>
</feature>
<proteinExistence type="predicted"/>
<keyword evidence="3" id="KW-1185">Reference proteome</keyword>
<protein>
    <submittedName>
        <fullName evidence="2">Uncharacterized protein</fullName>
    </submittedName>
</protein>
<evidence type="ECO:0000313" key="3">
    <source>
        <dbReference type="Proteomes" id="UP000054217"/>
    </source>
</evidence>
<sequence>MICICGCASPFCVPAFKSLRLSKRVVNLVTRPSTLLTMSTDIFDCGLQLYGETLAFDTGHPKKQAISSFEPEELAIEDHDPVPPYLTEHEALTIINDILNSPQAKSELRTAVKDMGDSAYSIEVCFKNIAKGLEEALREVTAAQAQDLRRFIAEWSVHHKTYNDLLWDSRRVAGVARVTAKDFSGNFVSMMAVTDCTLDEKKKEIEVYRQYLQQEVKQSADLSQRFYDLREAVKQFQDDLMGLVASGQALEQEVQEIVANISDLTREISELTKAFLSSSSQAGLSTAGAGIFALSVICPALFNTKREGKASGVRDMDVKKEELKQQKELLVEWERSLGGMRRAHTIIDPLKSDMELIKEKLVVFGKIWQLIHADINAIETDLTSATKSACPSLFRIRLKTMLSTYTALADALYEFETNVHIKNVAVRCD</sequence>
<name>A0A0C3P1T1_PISTI</name>
<dbReference type="Gene3D" id="1.20.1170.10">
    <property type="match status" value="1"/>
</dbReference>
<dbReference type="AlphaFoldDB" id="A0A0C3P1T1"/>
<dbReference type="OrthoDB" id="2915575at2759"/>
<dbReference type="InParanoid" id="A0A0C3P1T1"/>
<evidence type="ECO:0000256" key="1">
    <source>
        <dbReference type="SAM" id="Coils"/>
    </source>
</evidence>
<reference evidence="3" key="2">
    <citation type="submission" date="2015-01" db="EMBL/GenBank/DDBJ databases">
        <title>Evolutionary Origins and Diversification of the Mycorrhizal Mutualists.</title>
        <authorList>
            <consortium name="DOE Joint Genome Institute"/>
            <consortium name="Mycorrhizal Genomics Consortium"/>
            <person name="Kohler A."/>
            <person name="Kuo A."/>
            <person name="Nagy L.G."/>
            <person name="Floudas D."/>
            <person name="Copeland A."/>
            <person name="Barry K.W."/>
            <person name="Cichocki N."/>
            <person name="Veneault-Fourrey C."/>
            <person name="LaButti K."/>
            <person name="Lindquist E.A."/>
            <person name="Lipzen A."/>
            <person name="Lundell T."/>
            <person name="Morin E."/>
            <person name="Murat C."/>
            <person name="Riley R."/>
            <person name="Ohm R."/>
            <person name="Sun H."/>
            <person name="Tunlid A."/>
            <person name="Henrissat B."/>
            <person name="Grigoriev I.V."/>
            <person name="Hibbett D.S."/>
            <person name="Martin F."/>
        </authorList>
    </citation>
    <scope>NUCLEOTIDE SEQUENCE [LARGE SCALE GENOMIC DNA]</scope>
    <source>
        <strain evidence="3">Marx 270</strain>
    </source>
</reference>
<accession>A0A0C3P1T1</accession>
<keyword evidence="1" id="KW-0175">Coiled coil</keyword>
<gene>
    <name evidence="2" type="ORF">M404DRAFT_736139</name>
</gene>
<dbReference type="Proteomes" id="UP000054217">
    <property type="component" value="Unassembled WGS sequence"/>
</dbReference>
<dbReference type="SUPFAM" id="SSF58100">
    <property type="entry name" value="Bacterial hemolysins"/>
    <property type="match status" value="1"/>
</dbReference>
<dbReference type="HOGENOM" id="CLU_060577_0_0_1"/>
<dbReference type="EMBL" id="KN831989">
    <property type="protein sequence ID" value="KIO01289.1"/>
    <property type="molecule type" value="Genomic_DNA"/>
</dbReference>